<dbReference type="EMBL" id="AAVL02000036">
    <property type="protein sequence ID" value="EDM50745.1"/>
    <property type="molecule type" value="Genomic_DNA"/>
</dbReference>
<dbReference type="STRING" id="411463.EUBVEN_02064"/>
<reference evidence="1 2" key="1">
    <citation type="submission" date="2007-03" db="EMBL/GenBank/DDBJ databases">
        <authorList>
            <person name="Fulton L."/>
            <person name="Clifton S."/>
            <person name="Fulton B."/>
            <person name="Xu J."/>
            <person name="Minx P."/>
            <person name="Pepin K.H."/>
            <person name="Johnson M."/>
            <person name="Thiruvilangam P."/>
            <person name="Bhonagiri V."/>
            <person name="Nash W.E."/>
            <person name="Mardis E.R."/>
            <person name="Wilson R.K."/>
        </authorList>
    </citation>
    <scope>NUCLEOTIDE SEQUENCE [LARGE SCALE GENOMIC DNA]</scope>
    <source>
        <strain evidence="1 2">ATCC 27560</strain>
    </source>
</reference>
<evidence type="ECO:0000313" key="1">
    <source>
        <dbReference type="EMBL" id="EDM50745.1"/>
    </source>
</evidence>
<organism evidence="1 2">
    <name type="scientific">Eubacterium ventriosum ATCC 27560</name>
    <dbReference type="NCBI Taxonomy" id="411463"/>
    <lineage>
        <taxon>Bacteria</taxon>
        <taxon>Bacillati</taxon>
        <taxon>Bacillota</taxon>
        <taxon>Clostridia</taxon>
        <taxon>Eubacteriales</taxon>
        <taxon>Eubacteriaceae</taxon>
        <taxon>Eubacterium</taxon>
    </lineage>
</organism>
<sequence>MDKFILVLTQPKIVVVKRGRGSLDLSQTSFNQLFTDITAFFVQNFVMDKNYV</sequence>
<name>A5Z8M2_9FIRM</name>
<dbReference type="HOGENOM" id="CLU_3080023_0_0_9"/>
<gene>
    <name evidence="1" type="ORF">EUBVEN_02064</name>
</gene>
<comment type="caution">
    <text evidence="1">The sequence shown here is derived from an EMBL/GenBank/DDBJ whole genome shotgun (WGS) entry which is preliminary data.</text>
</comment>
<evidence type="ECO:0000313" key="2">
    <source>
        <dbReference type="Proteomes" id="UP000006000"/>
    </source>
</evidence>
<proteinExistence type="predicted"/>
<dbReference type="Proteomes" id="UP000006000">
    <property type="component" value="Unassembled WGS sequence"/>
</dbReference>
<protein>
    <submittedName>
        <fullName evidence="1">Uncharacterized protein</fullName>
    </submittedName>
</protein>
<accession>A5Z8M2</accession>
<reference evidence="1 2" key="2">
    <citation type="submission" date="2007-04" db="EMBL/GenBank/DDBJ databases">
        <title>Draft genome sequence of Eubacterium ventriosum (ATCC 27560).</title>
        <authorList>
            <person name="Sudarsanam P."/>
            <person name="Ley R."/>
            <person name="Guruge J."/>
            <person name="Turnbaugh P.J."/>
            <person name="Mahowald M."/>
            <person name="Liep D."/>
            <person name="Gordon J."/>
        </authorList>
    </citation>
    <scope>NUCLEOTIDE SEQUENCE [LARGE SCALE GENOMIC DNA]</scope>
    <source>
        <strain evidence="1 2">ATCC 27560</strain>
    </source>
</reference>
<dbReference type="AlphaFoldDB" id="A5Z8M2"/>